<dbReference type="Pfam" id="PF14555">
    <property type="entry name" value="UBA_4"/>
    <property type="match status" value="1"/>
</dbReference>
<dbReference type="AlphaFoldDB" id="A0A420IWC6"/>
<proteinExistence type="predicted"/>
<dbReference type="CDD" id="cd01767">
    <property type="entry name" value="UBX"/>
    <property type="match status" value="1"/>
</dbReference>
<dbReference type="Gene3D" id="3.40.30.10">
    <property type="entry name" value="Glutaredoxin"/>
    <property type="match status" value="1"/>
</dbReference>
<dbReference type="Proteomes" id="UP000283383">
    <property type="component" value="Unassembled WGS sequence"/>
</dbReference>
<evidence type="ECO:0000313" key="4">
    <source>
        <dbReference type="Proteomes" id="UP000283383"/>
    </source>
</evidence>
<dbReference type="SMART" id="SM00594">
    <property type="entry name" value="UAS"/>
    <property type="match status" value="1"/>
</dbReference>
<feature type="region of interest" description="Disordered" evidence="1">
    <location>
        <begin position="404"/>
        <end position="456"/>
    </location>
</feature>
<dbReference type="Pfam" id="PF00789">
    <property type="entry name" value="UBX"/>
    <property type="match status" value="1"/>
</dbReference>
<dbReference type="GO" id="GO:0043130">
    <property type="term" value="F:ubiquitin binding"/>
    <property type="evidence" value="ECO:0007669"/>
    <property type="project" value="TreeGrafter"/>
</dbReference>
<name>A0A420IWC6_9PEZI</name>
<evidence type="ECO:0000259" key="2">
    <source>
        <dbReference type="PROSITE" id="PS50033"/>
    </source>
</evidence>
<gene>
    <name evidence="3" type="ORF">GcM3_060020</name>
</gene>
<feature type="compositionally biased region" description="Basic and acidic residues" evidence="1">
    <location>
        <begin position="431"/>
        <end position="449"/>
    </location>
</feature>
<dbReference type="PANTHER" id="PTHR23322">
    <property type="entry name" value="FAS-ASSOCIATED PROTEIN"/>
    <property type="match status" value="1"/>
</dbReference>
<accession>A0A420IWC6</accession>
<dbReference type="GO" id="GO:0005634">
    <property type="term" value="C:nucleus"/>
    <property type="evidence" value="ECO:0007669"/>
    <property type="project" value="TreeGrafter"/>
</dbReference>
<dbReference type="PANTHER" id="PTHR23322:SF6">
    <property type="entry name" value="UBX DOMAIN-CONTAINING PROTEIN 7"/>
    <property type="match status" value="1"/>
</dbReference>
<dbReference type="InterPro" id="IPR036249">
    <property type="entry name" value="Thioredoxin-like_sf"/>
</dbReference>
<evidence type="ECO:0000313" key="3">
    <source>
        <dbReference type="EMBL" id="RKF78845.1"/>
    </source>
</evidence>
<protein>
    <submittedName>
        <fullName evidence="3">UBX domain-containing protein 2</fullName>
    </submittedName>
</protein>
<dbReference type="InterPro" id="IPR006577">
    <property type="entry name" value="UAS"/>
</dbReference>
<sequence length="554" mass="62453">MQSFSSGTSIQMNEAIEYFKSFTGARDEIAQRYLGLTENIPEQAIQLFFDSPDLASGLESLPSISTSNFSNTSRNHAEVNSTRKNADIVCLDSDDLMDTEDNDTRISDVTKQVTNVSSIPDTENDESIARRIQSEIYEGSLTGTDQETDGVRAPIERRREVLIGGVDGDDGDQLRNEAQSTNFHQMIAGSYSRLGVFNQTPVPSLWDSNTDPAVSWRGLSQATGGASETSSKAARLAELFRPPFEIMRQVSWETARDQGKKERKWILVNVQDNSIFDCQQLNRDLWKDPGIKETIKENFIFVQYAKDDPRGNQYIQYYFQNKDNGAAYPHISIVDPRTGEQVKTWPGHPVPQAPDFLMQIYEFLDRYSLDMTKKNPVATRKPENSRLIDVDRLTEQEMLDIALQNSLTNGTEPETLESDPDDLTRSSSDTGKGKGKEIIEDSIETESKTQESTTDSAFAQISSKNFHQEPSHGSGTTRIQFKHAGGRIVRRFNLNDPVRRVYEWLKSQPIEERSGVDFELKVMGKDLITLLDETIENCGLKNTTIMVEFLNSDE</sequence>
<reference evidence="3 4" key="1">
    <citation type="journal article" date="2018" name="BMC Genomics">
        <title>Comparative genome analyses reveal sequence features reflecting distinct modes of host-adaptation between dicot and monocot powdery mildew.</title>
        <authorList>
            <person name="Wu Y."/>
            <person name="Ma X."/>
            <person name="Pan Z."/>
            <person name="Kale S.D."/>
            <person name="Song Y."/>
            <person name="King H."/>
            <person name="Zhang Q."/>
            <person name="Presley C."/>
            <person name="Deng X."/>
            <person name="Wei C.I."/>
            <person name="Xiao S."/>
        </authorList>
    </citation>
    <scope>NUCLEOTIDE SEQUENCE [LARGE SCALE GENOMIC DNA]</scope>
    <source>
        <strain evidence="3">UMSG3</strain>
    </source>
</reference>
<dbReference type="EMBL" id="MCBQ01006085">
    <property type="protein sequence ID" value="RKF78845.1"/>
    <property type="molecule type" value="Genomic_DNA"/>
</dbReference>
<dbReference type="STRING" id="62708.A0A420IWC6"/>
<feature type="domain" description="UBX" evidence="2">
    <location>
        <begin position="485"/>
        <end position="548"/>
    </location>
</feature>
<dbReference type="Gene3D" id="3.10.20.90">
    <property type="entry name" value="Phosphatidylinositol 3-kinase Catalytic Subunit, Chain A, domain 1"/>
    <property type="match status" value="1"/>
</dbReference>
<evidence type="ECO:0000256" key="1">
    <source>
        <dbReference type="SAM" id="MobiDB-lite"/>
    </source>
</evidence>
<dbReference type="InterPro" id="IPR050730">
    <property type="entry name" value="UBX_domain-protein"/>
</dbReference>
<keyword evidence="4" id="KW-1185">Reference proteome</keyword>
<dbReference type="CDD" id="cd02958">
    <property type="entry name" value="UAS"/>
    <property type="match status" value="1"/>
</dbReference>
<dbReference type="Pfam" id="PF13899">
    <property type="entry name" value="Thioredoxin_7"/>
    <property type="match status" value="1"/>
</dbReference>
<dbReference type="SUPFAM" id="SSF52833">
    <property type="entry name" value="Thioredoxin-like"/>
    <property type="match status" value="1"/>
</dbReference>
<dbReference type="GO" id="GO:0043161">
    <property type="term" value="P:proteasome-mediated ubiquitin-dependent protein catabolic process"/>
    <property type="evidence" value="ECO:0007669"/>
    <property type="project" value="TreeGrafter"/>
</dbReference>
<dbReference type="InterPro" id="IPR001012">
    <property type="entry name" value="UBX_dom"/>
</dbReference>
<organism evidence="3 4">
    <name type="scientific">Golovinomyces cichoracearum</name>
    <dbReference type="NCBI Taxonomy" id="62708"/>
    <lineage>
        <taxon>Eukaryota</taxon>
        <taxon>Fungi</taxon>
        <taxon>Dikarya</taxon>
        <taxon>Ascomycota</taxon>
        <taxon>Pezizomycotina</taxon>
        <taxon>Leotiomycetes</taxon>
        <taxon>Erysiphales</taxon>
        <taxon>Erysiphaceae</taxon>
        <taxon>Golovinomyces</taxon>
    </lineage>
</organism>
<dbReference type="InterPro" id="IPR029071">
    <property type="entry name" value="Ubiquitin-like_domsf"/>
</dbReference>
<dbReference type="SUPFAM" id="SSF54236">
    <property type="entry name" value="Ubiquitin-like"/>
    <property type="match status" value="1"/>
</dbReference>
<dbReference type="PROSITE" id="PS50033">
    <property type="entry name" value="UBX"/>
    <property type="match status" value="1"/>
</dbReference>
<comment type="caution">
    <text evidence="3">The sequence shown here is derived from an EMBL/GenBank/DDBJ whole genome shotgun (WGS) entry which is preliminary data.</text>
</comment>